<feature type="signal peptide" evidence="1">
    <location>
        <begin position="1"/>
        <end position="16"/>
    </location>
</feature>
<name>A0ABR0EGB5_ZASCE</name>
<keyword evidence="1" id="KW-0732">Signal</keyword>
<comment type="caution">
    <text evidence="2">The sequence shown here is derived from an EMBL/GenBank/DDBJ whole genome shotgun (WGS) entry which is preliminary data.</text>
</comment>
<gene>
    <name evidence="2" type="ORF">PRZ48_008294</name>
</gene>
<evidence type="ECO:0000313" key="3">
    <source>
        <dbReference type="Proteomes" id="UP001305779"/>
    </source>
</evidence>
<dbReference type="EMBL" id="JAXOVC010000006">
    <property type="protein sequence ID" value="KAK4500108.1"/>
    <property type="molecule type" value="Genomic_DNA"/>
</dbReference>
<accession>A0ABR0EGB5</accession>
<protein>
    <submittedName>
        <fullName evidence="2">Uncharacterized protein</fullName>
    </submittedName>
</protein>
<evidence type="ECO:0000256" key="1">
    <source>
        <dbReference type="SAM" id="SignalP"/>
    </source>
</evidence>
<evidence type="ECO:0000313" key="2">
    <source>
        <dbReference type="EMBL" id="KAK4500108.1"/>
    </source>
</evidence>
<sequence>MKTFTSLSLLLGAATASNIMFYGVEPDLATLQHFSYMQLVYPEEMAQVQALYNANSTATGTILEPHSYNLDDYEPISKLSVSSVHAARDLTFARSPEKTTCRTGEGEQCNWIGQTNNRNFVCHAISGLSGLSTAVAAGVIVNSVTCPKPKRPGALQLTIQVAWGTASAVAAAAAIDYCPTALSKFGSCQYDGQVTKDESDVSFVYSFDNEPADDTTCAQIRKDYGGDPFRCKAVTD</sequence>
<keyword evidence="3" id="KW-1185">Reference proteome</keyword>
<organism evidence="2 3">
    <name type="scientific">Zasmidium cellare</name>
    <name type="common">Wine cellar mold</name>
    <name type="synonym">Racodium cellare</name>
    <dbReference type="NCBI Taxonomy" id="395010"/>
    <lineage>
        <taxon>Eukaryota</taxon>
        <taxon>Fungi</taxon>
        <taxon>Dikarya</taxon>
        <taxon>Ascomycota</taxon>
        <taxon>Pezizomycotina</taxon>
        <taxon>Dothideomycetes</taxon>
        <taxon>Dothideomycetidae</taxon>
        <taxon>Mycosphaerellales</taxon>
        <taxon>Mycosphaerellaceae</taxon>
        <taxon>Zasmidium</taxon>
    </lineage>
</organism>
<dbReference type="Proteomes" id="UP001305779">
    <property type="component" value="Unassembled WGS sequence"/>
</dbReference>
<reference evidence="2 3" key="1">
    <citation type="journal article" date="2023" name="G3 (Bethesda)">
        <title>A chromosome-level genome assembly of Zasmidium syzygii isolated from banana leaves.</title>
        <authorList>
            <person name="van Westerhoven A.C."/>
            <person name="Mehrabi R."/>
            <person name="Talebi R."/>
            <person name="Steentjes M.B.F."/>
            <person name="Corcolon B."/>
            <person name="Chong P.A."/>
            <person name="Kema G.H.J."/>
            <person name="Seidl M.F."/>
        </authorList>
    </citation>
    <scope>NUCLEOTIDE SEQUENCE [LARGE SCALE GENOMIC DNA]</scope>
    <source>
        <strain evidence="2 3">P124</strain>
    </source>
</reference>
<feature type="chain" id="PRO_5045048464" evidence="1">
    <location>
        <begin position="17"/>
        <end position="236"/>
    </location>
</feature>
<proteinExistence type="predicted"/>